<sequence length="91" mass="10164">MASYSADKEKILSRLKRIEGQLRGIQRMVNDDKYCVDILVQVSSVLGATQRVGFIILDDHIKGCLRGAITSGDEDVAVQELVDIIQRFVKN</sequence>
<dbReference type="EMBL" id="PFNG01000238">
    <property type="protein sequence ID" value="PIZ35481.1"/>
    <property type="molecule type" value="Genomic_DNA"/>
</dbReference>
<name>A0A2M7T6E6_9ACTN</name>
<dbReference type="GO" id="GO:0045892">
    <property type="term" value="P:negative regulation of DNA-templated transcription"/>
    <property type="evidence" value="ECO:0007669"/>
    <property type="project" value="UniProtKB-ARBA"/>
</dbReference>
<dbReference type="InterPro" id="IPR038390">
    <property type="entry name" value="Metal_Tscrpt_repr_sf"/>
</dbReference>
<dbReference type="PANTHER" id="PTHR33677:SF3">
    <property type="entry name" value="COPPER-SENSING TRANSCRIPTIONAL REPRESSOR RICR"/>
    <property type="match status" value="1"/>
</dbReference>
<evidence type="ECO:0000256" key="1">
    <source>
        <dbReference type="ARBA" id="ARBA00005428"/>
    </source>
</evidence>
<comment type="caution">
    <text evidence="3">The sequence shown here is derived from an EMBL/GenBank/DDBJ whole genome shotgun (WGS) entry which is preliminary data.</text>
</comment>
<dbReference type="RefSeq" id="WP_286678646.1">
    <property type="nucleotide sequence ID" value="NZ_MNXI01000094.1"/>
</dbReference>
<dbReference type="Pfam" id="PF02583">
    <property type="entry name" value="Trns_repr_metal"/>
    <property type="match status" value="1"/>
</dbReference>
<comment type="similarity">
    <text evidence="1">Belongs to the CsoR family.</text>
</comment>
<gene>
    <name evidence="3" type="ORF">COY37_10300</name>
</gene>
<proteinExistence type="inferred from homology"/>
<dbReference type="Gene3D" id="1.20.58.1000">
    <property type="entry name" value="Metal-sensitive repressor, helix protomer"/>
    <property type="match status" value="1"/>
</dbReference>
<dbReference type="AlphaFoldDB" id="A0A2M7T6E6"/>
<dbReference type="InterPro" id="IPR003735">
    <property type="entry name" value="Metal_Tscrpt_repr"/>
</dbReference>
<dbReference type="GO" id="GO:0003677">
    <property type="term" value="F:DNA binding"/>
    <property type="evidence" value="ECO:0007669"/>
    <property type="project" value="InterPro"/>
</dbReference>
<organism evidence="3 4">
    <name type="scientific">Candidatus Aquicultor secundus</name>
    <dbReference type="NCBI Taxonomy" id="1973895"/>
    <lineage>
        <taxon>Bacteria</taxon>
        <taxon>Bacillati</taxon>
        <taxon>Actinomycetota</taxon>
        <taxon>Candidatus Aquicultoria</taxon>
        <taxon>Candidatus Aquicultorales</taxon>
        <taxon>Candidatus Aquicultoraceae</taxon>
        <taxon>Candidatus Aquicultor</taxon>
    </lineage>
</organism>
<dbReference type="CDD" id="cd10148">
    <property type="entry name" value="CsoR-like_DUF156"/>
    <property type="match status" value="1"/>
</dbReference>
<dbReference type="Proteomes" id="UP000230956">
    <property type="component" value="Unassembled WGS sequence"/>
</dbReference>
<protein>
    <submittedName>
        <fullName evidence="3">BCR family protein</fullName>
    </submittedName>
</protein>
<accession>A0A2M7T6E6</accession>
<evidence type="ECO:0000313" key="3">
    <source>
        <dbReference type="EMBL" id="PIZ35481.1"/>
    </source>
</evidence>
<dbReference type="PANTHER" id="PTHR33677">
    <property type="entry name" value="TRANSCRIPTIONAL REPRESSOR FRMR-RELATED"/>
    <property type="match status" value="1"/>
</dbReference>
<evidence type="ECO:0000256" key="2">
    <source>
        <dbReference type="ARBA" id="ARBA00023008"/>
    </source>
</evidence>
<reference evidence="4" key="1">
    <citation type="submission" date="2017-09" db="EMBL/GenBank/DDBJ databases">
        <title>Depth-based differentiation of microbial function through sediment-hosted aquifers and enrichment of novel symbionts in the deep terrestrial subsurface.</title>
        <authorList>
            <person name="Probst A.J."/>
            <person name="Ladd B."/>
            <person name="Jarett J.K."/>
            <person name="Geller-Mcgrath D.E."/>
            <person name="Sieber C.M.K."/>
            <person name="Emerson J.B."/>
            <person name="Anantharaman K."/>
            <person name="Thomas B.C."/>
            <person name="Malmstrom R."/>
            <person name="Stieglmeier M."/>
            <person name="Klingl A."/>
            <person name="Woyke T."/>
            <person name="Ryan C.M."/>
            <person name="Banfield J.F."/>
        </authorList>
    </citation>
    <scope>NUCLEOTIDE SEQUENCE [LARGE SCALE GENOMIC DNA]</scope>
</reference>
<dbReference type="GO" id="GO:0046872">
    <property type="term" value="F:metal ion binding"/>
    <property type="evidence" value="ECO:0007669"/>
    <property type="project" value="InterPro"/>
</dbReference>
<evidence type="ECO:0000313" key="4">
    <source>
        <dbReference type="Proteomes" id="UP000230956"/>
    </source>
</evidence>
<keyword evidence="2" id="KW-0186">Copper</keyword>